<dbReference type="InterPro" id="IPR005845">
    <property type="entry name" value="A-D-PHexomutase_a/b/a-II"/>
</dbReference>
<evidence type="ECO:0000256" key="5">
    <source>
        <dbReference type="ARBA" id="ARBA00022842"/>
    </source>
</evidence>
<accession>A0A7W9E802</accession>
<feature type="domain" description="Alpha-D-phosphohexomutase C-terminal" evidence="7">
    <location>
        <begin position="401"/>
        <end position="465"/>
    </location>
</feature>
<dbReference type="PANTHER" id="PTHR43771">
    <property type="entry name" value="PHOSPHOMANNOMUTASE"/>
    <property type="match status" value="1"/>
</dbReference>
<comment type="caution">
    <text evidence="11">The sequence shown here is derived from an EMBL/GenBank/DDBJ whole genome shotgun (WGS) entry which is preliminary data.</text>
</comment>
<evidence type="ECO:0000256" key="6">
    <source>
        <dbReference type="ARBA" id="ARBA00023235"/>
    </source>
</evidence>
<dbReference type="PRINTS" id="PR00509">
    <property type="entry name" value="PGMPMM"/>
</dbReference>
<dbReference type="InterPro" id="IPR005841">
    <property type="entry name" value="Alpha-D-phosphohexomutase_SF"/>
</dbReference>
<dbReference type="InterPro" id="IPR036900">
    <property type="entry name" value="A-D-PHexomutase_C_sf"/>
</dbReference>
<dbReference type="InterPro" id="IPR005843">
    <property type="entry name" value="A-D-PHexomutase_C"/>
</dbReference>
<dbReference type="GO" id="GO:0005975">
    <property type="term" value="P:carbohydrate metabolic process"/>
    <property type="evidence" value="ECO:0007669"/>
    <property type="project" value="InterPro"/>
</dbReference>
<name>A0A7W9E802_9CAUL</name>
<dbReference type="InterPro" id="IPR005844">
    <property type="entry name" value="A-D-PHexomutase_a/b/a-I"/>
</dbReference>
<dbReference type="InterPro" id="IPR016055">
    <property type="entry name" value="A-D-PHexomutase_a/b/a-I/II/III"/>
</dbReference>
<evidence type="ECO:0000259" key="9">
    <source>
        <dbReference type="Pfam" id="PF02879"/>
    </source>
</evidence>
<evidence type="ECO:0000256" key="3">
    <source>
        <dbReference type="ARBA" id="ARBA00022553"/>
    </source>
</evidence>
<gene>
    <name evidence="11" type="ORF">FHS65_001249</name>
</gene>
<keyword evidence="5" id="KW-0460">Magnesium</keyword>
<dbReference type="Pfam" id="PF02878">
    <property type="entry name" value="PGM_PMM_I"/>
    <property type="match status" value="1"/>
</dbReference>
<dbReference type="Pfam" id="PF02879">
    <property type="entry name" value="PGM_PMM_II"/>
    <property type="match status" value="1"/>
</dbReference>
<proteinExistence type="inferred from homology"/>
<dbReference type="EC" id="5.4.2.8" evidence="11"/>
<evidence type="ECO:0000256" key="4">
    <source>
        <dbReference type="ARBA" id="ARBA00022723"/>
    </source>
</evidence>
<dbReference type="SUPFAM" id="SSF55957">
    <property type="entry name" value="Phosphoglucomutase, C-terminal domain"/>
    <property type="match status" value="1"/>
</dbReference>
<dbReference type="Pfam" id="PF00408">
    <property type="entry name" value="PGM_PMM_IV"/>
    <property type="match status" value="1"/>
</dbReference>
<sequence>MPGLIAPTGFREYDARWVLGSDLDLQGVETLGLALATLLHELDSPRLVTGHDYRSYSEDVKAALIRGLVTGGAEVHDIGLTLTPIAYFAREALGVPAVAMVTASHNENGWTGVKMGAHPPFTFGPEEMARLKTLALEGGRIERPGGHVVTVQDFADRYQAEVASGPTLSRPIRVVAACGNGTAGAFVPEALRRMGAEVIEMDTDLDWTFPRYNPNPEDRVMLDAMAERVRETGADLALGFDGDGDRCGVVDDRGHEIFADRMGLMLARDLVADHPGATFVVDVKSTGLYRTDPVLAAAGARVVYGMTGHSHMKRAVAAEGALVGFEKSGHVFFAPPLGRGYDDALVFAREILRLLDRAGGRRLSELESDLPPAFTSLTMSAHCPDTEKYAVVERVSEAYRALAEAGGTVLGCRIRDLVTVNGIRVELEDGGWLLVRASSNKPELVMVVESLTSEADMRALFHEEVKPRLAAHPEVGAWNQEV</sequence>
<dbReference type="AlphaFoldDB" id="A0A7W9E802"/>
<dbReference type="GO" id="GO:0004615">
    <property type="term" value="F:phosphomannomutase activity"/>
    <property type="evidence" value="ECO:0007669"/>
    <property type="project" value="UniProtKB-EC"/>
</dbReference>
<evidence type="ECO:0000313" key="11">
    <source>
        <dbReference type="EMBL" id="MBB5660504.1"/>
    </source>
</evidence>
<evidence type="ECO:0000259" key="7">
    <source>
        <dbReference type="Pfam" id="PF00408"/>
    </source>
</evidence>
<evidence type="ECO:0000256" key="1">
    <source>
        <dbReference type="ARBA" id="ARBA00001946"/>
    </source>
</evidence>
<keyword evidence="6 11" id="KW-0413">Isomerase</keyword>
<dbReference type="EMBL" id="JACIJB010000003">
    <property type="protein sequence ID" value="MBB5660504.1"/>
    <property type="molecule type" value="Genomic_DNA"/>
</dbReference>
<comment type="similarity">
    <text evidence="2">Belongs to the phosphohexose mutase family.</text>
</comment>
<protein>
    <submittedName>
        <fullName evidence="11">Phosphomannomutase/phosphoglucomutase</fullName>
        <ecNumber evidence="11">5.4.2.2</ecNumber>
        <ecNumber evidence="11">5.4.2.8</ecNumber>
    </submittedName>
</protein>
<dbReference type="GO" id="GO:0046872">
    <property type="term" value="F:metal ion binding"/>
    <property type="evidence" value="ECO:0007669"/>
    <property type="project" value="UniProtKB-KW"/>
</dbReference>
<evidence type="ECO:0000256" key="2">
    <source>
        <dbReference type="ARBA" id="ARBA00010231"/>
    </source>
</evidence>
<dbReference type="RefSeq" id="WP_241153068.1">
    <property type="nucleotide sequence ID" value="NZ_JACIJB010000003.1"/>
</dbReference>
<dbReference type="InterPro" id="IPR005846">
    <property type="entry name" value="A-D-PHexomutase_a/b/a-III"/>
</dbReference>
<dbReference type="PANTHER" id="PTHR43771:SF2">
    <property type="entry name" value="PHOSPHOMANNOMUTASE_PHOSPHOGLUCOMUTASE"/>
    <property type="match status" value="1"/>
</dbReference>
<dbReference type="Pfam" id="PF02880">
    <property type="entry name" value="PGM_PMM_III"/>
    <property type="match status" value="1"/>
</dbReference>
<dbReference type="CDD" id="cd03089">
    <property type="entry name" value="PMM_PGM"/>
    <property type="match status" value="1"/>
</dbReference>
<keyword evidence="4" id="KW-0479">Metal-binding</keyword>
<dbReference type="SUPFAM" id="SSF53738">
    <property type="entry name" value="Phosphoglucomutase, first 3 domains"/>
    <property type="match status" value="3"/>
</dbReference>
<dbReference type="GO" id="GO:0004614">
    <property type="term" value="F:phosphoglucomutase activity"/>
    <property type="evidence" value="ECO:0007669"/>
    <property type="project" value="UniProtKB-EC"/>
</dbReference>
<keyword evidence="3" id="KW-0597">Phosphoprotein</keyword>
<reference evidence="11 12" key="1">
    <citation type="submission" date="2020-08" db="EMBL/GenBank/DDBJ databases">
        <title>Genomic Encyclopedia of Type Strains, Phase IV (KMG-IV): sequencing the most valuable type-strain genomes for metagenomic binning, comparative biology and taxonomic classification.</title>
        <authorList>
            <person name="Goeker M."/>
        </authorList>
    </citation>
    <scope>NUCLEOTIDE SEQUENCE [LARGE SCALE GENOMIC DNA]</scope>
    <source>
        <strain evidence="11 12">DSM 24448</strain>
    </source>
</reference>
<dbReference type="Gene3D" id="3.30.310.50">
    <property type="entry name" value="Alpha-D-phosphohexomutase, C-terminal domain"/>
    <property type="match status" value="1"/>
</dbReference>
<evidence type="ECO:0000259" key="10">
    <source>
        <dbReference type="Pfam" id="PF02880"/>
    </source>
</evidence>
<dbReference type="Proteomes" id="UP000548978">
    <property type="component" value="Unassembled WGS sequence"/>
</dbReference>
<evidence type="ECO:0000259" key="8">
    <source>
        <dbReference type="Pfam" id="PF02878"/>
    </source>
</evidence>
<dbReference type="Gene3D" id="3.40.120.10">
    <property type="entry name" value="Alpha-D-Glucose-1,6-Bisphosphate, subunit A, domain 3"/>
    <property type="match status" value="3"/>
</dbReference>
<feature type="domain" description="Alpha-D-phosphohexomutase alpha/beta/alpha" evidence="9">
    <location>
        <begin position="153"/>
        <end position="254"/>
    </location>
</feature>
<feature type="domain" description="Alpha-D-phosphohexomutase alpha/beta/alpha" evidence="8">
    <location>
        <begin position="9"/>
        <end position="133"/>
    </location>
</feature>
<evidence type="ECO:0000313" key="12">
    <source>
        <dbReference type="Proteomes" id="UP000548978"/>
    </source>
</evidence>
<comment type="cofactor">
    <cofactor evidence="1">
        <name>Mg(2+)</name>
        <dbReference type="ChEBI" id="CHEBI:18420"/>
    </cofactor>
</comment>
<feature type="domain" description="Alpha-D-phosphohexomutase alpha/beta/alpha" evidence="10">
    <location>
        <begin position="260"/>
        <end position="372"/>
    </location>
</feature>
<dbReference type="EC" id="5.4.2.2" evidence="11"/>
<keyword evidence="12" id="KW-1185">Reference proteome</keyword>
<organism evidence="11 12">
    <name type="scientific">Brevundimonas halotolerans</name>
    <dbReference type="NCBI Taxonomy" id="69670"/>
    <lineage>
        <taxon>Bacteria</taxon>
        <taxon>Pseudomonadati</taxon>
        <taxon>Pseudomonadota</taxon>
        <taxon>Alphaproteobacteria</taxon>
        <taxon>Caulobacterales</taxon>
        <taxon>Caulobacteraceae</taxon>
        <taxon>Brevundimonas</taxon>
    </lineage>
</organism>